<organism evidence="2 3">
    <name type="scientific">Hallella faecis</name>
    <dbReference type="NCBI Taxonomy" id="2841596"/>
    <lineage>
        <taxon>Bacteria</taxon>
        <taxon>Pseudomonadati</taxon>
        <taxon>Bacteroidota</taxon>
        <taxon>Bacteroidia</taxon>
        <taxon>Bacteroidales</taxon>
        <taxon>Prevotellaceae</taxon>
        <taxon>Hallella</taxon>
    </lineage>
</organism>
<evidence type="ECO:0000256" key="1">
    <source>
        <dbReference type="SAM" id="Phobius"/>
    </source>
</evidence>
<evidence type="ECO:0000313" key="2">
    <source>
        <dbReference type="EMBL" id="MEQ2486346.1"/>
    </source>
</evidence>
<keyword evidence="1" id="KW-0472">Membrane</keyword>
<dbReference type="Proteomes" id="UP001487296">
    <property type="component" value="Unassembled WGS sequence"/>
</dbReference>
<dbReference type="EMBL" id="JBBNFP010000011">
    <property type="protein sequence ID" value="MEQ2486346.1"/>
    <property type="molecule type" value="Genomic_DNA"/>
</dbReference>
<feature type="transmembrane region" description="Helical" evidence="1">
    <location>
        <begin position="126"/>
        <end position="145"/>
    </location>
</feature>
<feature type="transmembrane region" description="Helical" evidence="1">
    <location>
        <begin position="251"/>
        <end position="274"/>
    </location>
</feature>
<sequence>MKPLILSTRNIIPTGNKERPVVVRRTWSSTLINVLLGMLLLTFSVLHICVSGVEHTFRFYFTSALSAHVILMYFTHAVKGEHPENNLDTEEFTCLQQYALFIWKERLKSASLAVALICCCFSDDDLVGVIGILFLAFFFITTWYFKQQIKLAGRLAPDLNLSPRIQVVLGLSPLAAKLEKVALASMAVAVGVGLWGGLSSFLNDSNSGMLIWGLCLSFCAVGVTFSLRKMMRQPISLADQDEANEVMRDRWIVPLISLCINVIGSIVFVAFRLFC</sequence>
<comment type="caution">
    <text evidence="2">The sequence shown here is derived from an EMBL/GenBank/DDBJ whole genome shotgun (WGS) entry which is preliminary data.</text>
</comment>
<protein>
    <submittedName>
        <fullName evidence="2">Uncharacterized protein</fullName>
    </submittedName>
</protein>
<feature type="transmembrane region" description="Helical" evidence="1">
    <location>
        <begin position="30"/>
        <end position="50"/>
    </location>
</feature>
<keyword evidence="3" id="KW-1185">Reference proteome</keyword>
<proteinExistence type="predicted"/>
<accession>A0ABV1FPK5</accession>
<evidence type="ECO:0000313" key="3">
    <source>
        <dbReference type="Proteomes" id="UP001487296"/>
    </source>
</evidence>
<dbReference type="RefSeq" id="WP_215759408.1">
    <property type="nucleotide sequence ID" value="NZ_JAHKBE010000011.1"/>
</dbReference>
<feature type="transmembrane region" description="Helical" evidence="1">
    <location>
        <begin position="181"/>
        <end position="198"/>
    </location>
</feature>
<feature type="transmembrane region" description="Helical" evidence="1">
    <location>
        <begin position="210"/>
        <end position="230"/>
    </location>
</feature>
<keyword evidence="1" id="KW-0812">Transmembrane</keyword>
<gene>
    <name evidence="2" type="ORF">AAAT34_04655</name>
</gene>
<keyword evidence="1" id="KW-1133">Transmembrane helix</keyword>
<name>A0ABV1FPK5_9BACT</name>
<reference evidence="2 3" key="1">
    <citation type="submission" date="2024-04" db="EMBL/GenBank/DDBJ databases">
        <title>Human intestinal bacterial collection.</title>
        <authorList>
            <person name="Pauvert C."/>
            <person name="Hitch T.C.A."/>
            <person name="Clavel T."/>
        </authorList>
    </citation>
    <scope>NUCLEOTIDE SEQUENCE [LARGE SCALE GENOMIC DNA]</scope>
    <source>
        <strain evidence="2 3">CLA-AA-H145</strain>
    </source>
</reference>